<dbReference type="GO" id="GO:0008168">
    <property type="term" value="F:methyltransferase activity"/>
    <property type="evidence" value="ECO:0007669"/>
    <property type="project" value="UniProtKB-UniRule"/>
</dbReference>
<comment type="subcellular location">
    <subcellularLocation>
        <location evidence="2">Membrane</location>
        <topology evidence="2">Single-pass type II membrane protein</topology>
    </subcellularLocation>
</comment>
<keyword evidence="1 2" id="KW-0489">Methyltransferase</keyword>
<dbReference type="GO" id="GO:0032259">
    <property type="term" value="P:methylation"/>
    <property type="evidence" value="ECO:0007669"/>
    <property type="project" value="UniProtKB-KW"/>
</dbReference>
<dbReference type="Proteomes" id="UP000283530">
    <property type="component" value="Unassembled WGS sequence"/>
</dbReference>
<evidence type="ECO:0000256" key="1">
    <source>
        <dbReference type="ARBA" id="ARBA00022603"/>
    </source>
</evidence>
<keyword evidence="2" id="KW-0735">Signal-anchor</keyword>
<dbReference type="PANTHER" id="PTHR10108">
    <property type="entry name" value="SAM-DEPENDENT METHYLTRANSFERASE"/>
    <property type="match status" value="1"/>
</dbReference>
<dbReference type="STRING" id="337451.A0A443NSU3"/>
<dbReference type="AlphaFoldDB" id="A0A443NSU3"/>
<proteinExistence type="inferred from homology"/>
<dbReference type="GO" id="GO:0005768">
    <property type="term" value="C:endosome"/>
    <property type="evidence" value="ECO:0007669"/>
    <property type="project" value="TreeGrafter"/>
</dbReference>
<dbReference type="InterPro" id="IPR004159">
    <property type="entry name" value="Put_SAM_MeTrfase"/>
</dbReference>
<comment type="similarity">
    <text evidence="2">Belongs to the methyltransferase superfamily.</text>
</comment>
<evidence type="ECO:0000256" key="2">
    <source>
        <dbReference type="RuleBase" id="RU366043"/>
    </source>
</evidence>
<sequence>MDASIAKEEQFKAESRYWDDIIENYIRSYHWGNLKLRNVMDMKAGFGGFAAALIDQQIDAWVMNVVPISGPNTLPAIYDCGLIGVIHDWCEPFDTFPRTYDLLHAFGLFSIEQKRWVCIHPRLFVCDRRSSGNCKSHGMADIVALHS</sequence>
<dbReference type="PANTHER" id="PTHR10108:SF1144">
    <property type="entry name" value="METHYLTRANSFERASE PMT10-RELATED"/>
    <property type="match status" value="1"/>
</dbReference>
<dbReference type="OrthoDB" id="2013972at2759"/>
<dbReference type="EC" id="2.1.1.-" evidence="2"/>
<dbReference type="Pfam" id="PF03141">
    <property type="entry name" value="Methyltransf_29"/>
    <property type="match status" value="1"/>
</dbReference>
<organism evidence="3 4">
    <name type="scientific">Cinnamomum micranthum f. kanehirae</name>
    <dbReference type="NCBI Taxonomy" id="337451"/>
    <lineage>
        <taxon>Eukaryota</taxon>
        <taxon>Viridiplantae</taxon>
        <taxon>Streptophyta</taxon>
        <taxon>Embryophyta</taxon>
        <taxon>Tracheophyta</taxon>
        <taxon>Spermatophyta</taxon>
        <taxon>Magnoliopsida</taxon>
        <taxon>Magnoliidae</taxon>
        <taxon>Laurales</taxon>
        <taxon>Lauraceae</taxon>
        <taxon>Cinnamomum</taxon>
    </lineage>
</organism>
<name>A0A443NSU3_9MAGN</name>
<keyword evidence="2" id="KW-0325">Glycoprotein</keyword>
<gene>
    <name evidence="3" type="ORF">CKAN_01027400</name>
</gene>
<evidence type="ECO:0000313" key="3">
    <source>
        <dbReference type="EMBL" id="RWR81584.1"/>
    </source>
</evidence>
<keyword evidence="2 3" id="KW-0808">Transferase</keyword>
<keyword evidence="2" id="KW-0812">Transmembrane</keyword>
<keyword evidence="4" id="KW-1185">Reference proteome</keyword>
<dbReference type="EMBL" id="QPKB01000004">
    <property type="protein sequence ID" value="RWR81584.1"/>
    <property type="molecule type" value="Genomic_DNA"/>
</dbReference>
<dbReference type="GO" id="GO:0005802">
    <property type="term" value="C:trans-Golgi network"/>
    <property type="evidence" value="ECO:0007669"/>
    <property type="project" value="TreeGrafter"/>
</dbReference>
<comment type="caution">
    <text evidence="3">The sequence shown here is derived from an EMBL/GenBank/DDBJ whole genome shotgun (WGS) entry which is preliminary data.</text>
</comment>
<reference evidence="3 4" key="1">
    <citation type="journal article" date="2019" name="Nat. Plants">
        <title>Stout camphor tree genome fills gaps in understanding of flowering plant genome evolution.</title>
        <authorList>
            <person name="Chaw S.M."/>
            <person name="Liu Y.C."/>
            <person name="Wu Y.W."/>
            <person name="Wang H.Y."/>
            <person name="Lin C.I."/>
            <person name="Wu C.S."/>
            <person name="Ke H.M."/>
            <person name="Chang L.Y."/>
            <person name="Hsu C.Y."/>
            <person name="Yang H.T."/>
            <person name="Sudianto E."/>
            <person name="Hsu M.H."/>
            <person name="Wu K.P."/>
            <person name="Wang L.N."/>
            <person name="Leebens-Mack J.H."/>
            <person name="Tsai I.J."/>
        </authorList>
    </citation>
    <scope>NUCLEOTIDE SEQUENCE [LARGE SCALE GENOMIC DNA]</scope>
    <source>
        <strain evidence="4">cv. Chaw 1501</strain>
        <tissue evidence="3">Young leaves</tissue>
    </source>
</reference>
<dbReference type="GO" id="GO:0016020">
    <property type="term" value="C:membrane"/>
    <property type="evidence" value="ECO:0007669"/>
    <property type="project" value="UniProtKB-SubCell"/>
</dbReference>
<evidence type="ECO:0000313" key="4">
    <source>
        <dbReference type="Proteomes" id="UP000283530"/>
    </source>
</evidence>
<protein>
    <recommendedName>
        <fullName evidence="2">Methyltransferase</fullName>
        <ecNumber evidence="2">2.1.1.-</ecNumber>
    </recommendedName>
</protein>
<accession>A0A443NSU3</accession>